<name>A0ABR6GJV1_9HYPH</name>
<protein>
    <submittedName>
        <fullName evidence="1">Uncharacterized protein</fullName>
    </submittedName>
</protein>
<dbReference type="EMBL" id="JACHXX010000019">
    <property type="protein sequence ID" value="MBB3166560.1"/>
    <property type="molecule type" value="Genomic_DNA"/>
</dbReference>
<dbReference type="Proteomes" id="UP000542811">
    <property type="component" value="Unassembled WGS sequence"/>
</dbReference>
<sequence length="128" mass="13885">MVDRIEGLARDVFDHQTHRAIIVGRLDDDNVHFLDGGGDDQAGAPVTGFDDVAVAAGFGENDGRLDDADGLDGRKQQRVGLGRRLRLARIVGIVLQRTRIDLHELDGSVPFRGCGRGLLPVLPVFIFS</sequence>
<reference evidence="1 2" key="1">
    <citation type="submission" date="2020-08" db="EMBL/GenBank/DDBJ databases">
        <title>Genomic Encyclopedia of Type Strains, Phase III (KMG-III): the genomes of soil and plant-associated and newly described type strains.</title>
        <authorList>
            <person name="Whitman W."/>
        </authorList>
    </citation>
    <scope>NUCLEOTIDE SEQUENCE [LARGE SCALE GENOMIC DNA]</scope>
    <source>
        <strain evidence="1 2">CECT 8280</strain>
    </source>
</reference>
<proteinExistence type="predicted"/>
<keyword evidence="2" id="KW-1185">Reference proteome</keyword>
<evidence type="ECO:0000313" key="2">
    <source>
        <dbReference type="Proteomes" id="UP000542811"/>
    </source>
</evidence>
<accession>A0ABR6GJV1</accession>
<evidence type="ECO:0000313" key="1">
    <source>
        <dbReference type="EMBL" id="MBB3166560.1"/>
    </source>
</evidence>
<organism evidence="1 2">
    <name type="scientific">Rhizobium laguerreae</name>
    <dbReference type="NCBI Taxonomy" id="1076926"/>
    <lineage>
        <taxon>Bacteria</taxon>
        <taxon>Pseudomonadati</taxon>
        <taxon>Pseudomonadota</taxon>
        <taxon>Alphaproteobacteria</taxon>
        <taxon>Hyphomicrobiales</taxon>
        <taxon>Rhizobiaceae</taxon>
        <taxon>Rhizobium/Agrobacterium group</taxon>
        <taxon>Rhizobium</taxon>
    </lineage>
</organism>
<comment type="caution">
    <text evidence="1">The sequence shown here is derived from an EMBL/GenBank/DDBJ whole genome shotgun (WGS) entry which is preliminary data.</text>
</comment>
<gene>
    <name evidence="1" type="ORF">FHS25_007078</name>
</gene>